<proteinExistence type="predicted"/>
<dbReference type="InterPro" id="IPR052766">
    <property type="entry name" value="S41A_metabolite_peptidase"/>
</dbReference>
<organism evidence="5 6">
    <name type="scientific">Lasiosphaeris hirsuta</name>
    <dbReference type="NCBI Taxonomy" id="260670"/>
    <lineage>
        <taxon>Eukaryota</taxon>
        <taxon>Fungi</taxon>
        <taxon>Dikarya</taxon>
        <taxon>Ascomycota</taxon>
        <taxon>Pezizomycotina</taxon>
        <taxon>Sordariomycetes</taxon>
        <taxon>Sordariomycetidae</taxon>
        <taxon>Sordariales</taxon>
        <taxon>Lasiosphaeriaceae</taxon>
        <taxon>Lasiosphaeris</taxon>
    </lineage>
</organism>
<dbReference type="PANTHER" id="PTHR37049">
    <property type="entry name" value="PEPTIDASE S41 FAMILY PROTEIN"/>
    <property type="match status" value="1"/>
</dbReference>
<dbReference type="Proteomes" id="UP001172102">
    <property type="component" value="Unassembled WGS sequence"/>
</dbReference>
<dbReference type="AlphaFoldDB" id="A0AA40A7S1"/>
<dbReference type="InterPro" id="IPR005151">
    <property type="entry name" value="Tail-specific_protease"/>
</dbReference>
<evidence type="ECO:0000259" key="4">
    <source>
        <dbReference type="Pfam" id="PF23658"/>
    </source>
</evidence>
<dbReference type="PANTHER" id="PTHR37049:SF4">
    <property type="entry name" value="RHODANESE DOMAIN-CONTAINING PROTEIN"/>
    <property type="match status" value="1"/>
</dbReference>
<evidence type="ECO:0000313" key="6">
    <source>
        <dbReference type="Proteomes" id="UP001172102"/>
    </source>
</evidence>
<gene>
    <name evidence="5" type="ORF">B0H67DRAFT_554878</name>
</gene>
<feature type="signal peptide" evidence="2">
    <location>
        <begin position="1"/>
        <end position="18"/>
    </location>
</feature>
<dbReference type="SUPFAM" id="SSF52096">
    <property type="entry name" value="ClpP/crotonase"/>
    <property type="match status" value="1"/>
</dbReference>
<keyword evidence="6" id="KW-1185">Reference proteome</keyword>
<evidence type="ECO:0000256" key="1">
    <source>
        <dbReference type="SAM" id="MobiDB-lite"/>
    </source>
</evidence>
<evidence type="ECO:0000256" key="2">
    <source>
        <dbReference type="SAM" id="SignalP"/>
    </source>
</evidence>
<dbReference type="InterPro" id="IPR056186">
    <property type="entry name" value="PDZ_CPAF-rel"/>
</dbReference>
<dbReference type="GO" id="GO:0008236">
    <property type="term" value="F:serine-type peptidase activity"/>
    <property type="evidence" value="ECO:0007669"/>
    <property type="project" value="InterPro"/>
</dbReference>
<dbReference type="GO" id="GO:0006508">
    <property type="term" value="P:proteolysis"/>
    <property type="evidence" value="ECO:0007669"/>
    <property type="project" value="InterPro"/>
</dbReference>
<evidence type="ECO:0000313" key="5">
    <source>
        <dbReference type="EMBL" id="KAK0710805.1"/>
    </source>
</evidence>
<dbReference type="Pfam" id="PF03572">
    <property type="entry name" value="Peptidase_S41"/>
    <property type="match status" value="1"/>
</dbReference>
<dbReference type="Gene3D" id="3.90.226.10">
    <property type="entry name" value="2-enoyl-CoA Hydratase, Chain A, domain 1"/>
    <property type="match status" value="1"/>
</dbReference>
<evidence type="ECO:0000259" key="3">
    <source>
        <dbReference type="Pfam" id="PF03572"/>
    </source>
</evidence>
<feature type="region of interest" description="Disordered" evidence="1">
    <location>
        <begin position="318"/>
        <end position="338"/>
    </location>
</feature>
<reference evidence="5" key="1">
    <citation type="submission" date="2023-06" db="EMBL/GenBank/DDBJ databases">
        <title>Genome-scale phylogeny and comparative genomics of the fungal order Sordariales.</title>
        <authorList>
            <consortium name="Lawrence Berkeley National Laboratory"/>
            <person name="Hensen N."/>
            <person name="Bonometti L."/>
            <person name="Westerberg I."/>
            <person name="Brannstrom I.O."/>
            <person name="Guillou S."/>
            <person name="Cros-Aarteil S."/>
            <person name="Calhoun S."/>
            <person name="Haridas S."/>
            <person name="Kuo A."/>
            <person name="Mondo S."/>
            <person name="Pangilinan J."/>
            <person name="Riley R."/>
            <person name="Labutti K."/>
            <person name="Andreopoulos B."/>
            <person name="Lipzen A."/>
            <person name="Chen C."/>
            <person name="Yanf M."/>
            <person name="Daum C."/>
            <person name="Ng V."/>
            <person name="Clum A."/>
            <person name="Steindorff A."/>
            <person name="Ohm R."/>
            <person name="Martin F."/>
            <person name="Silar P."/>
            <person name="Natvig D."/>
            <person name="Lalanne C."/>
            <person name="Gautier V."/>
            <person name="Ament-Velasquez S.L."/>
            <person name="Kruys A."/>
            <person name="Hutchinson M.I."/>
            <person name="Powell A.J."/>
            <person name="Barry K."/>
            <person name="Miller A.N."/>
            <person name="Grigoriev I.V."/>
            <person name="Debuchy R."/>
            <person name="Gladieux P."/>
            <person name="Thoren M.H."/>
            <person name="Johannesson H."/>
        </authorList>
    </citation>
    <scope>NUCLEOTIDE SEQUENCE</scope>
    <source>
        <strain evidence="5">SMH4607-1</strain>
    </source>
</reference>
<feature type="domain" description="Tail specific protease" evidence="3">
    <location>
        <begin position="404"/>
        <end position="609"/>
    </location>
</feature>
<keyword evidence="2" id="KW-0732">Signal</keyword>
<sequence>MLFREALWALALTRASTAHVIRRQDLDPSAVSSAFPSETVLESVAFSPSIVSETSAPAPTSTALVGKGCTGVSGLATEAKASDPDATVFVPPSLALSCLESVPVDVERDIGVIEYFLPYVSFQSTLGYLKKPPQGYLLPGVDVIGGLVAIREKLRKGGYKNQFEWGLDVKRAFGAAADGHFSYSPAILSVFGFQRTLNITSVSSDGLELPKIYDVDDIVRLGIDSASEIVSIDDTPVQDFVGKVASEKPFQDPDAQLNFLFWSIPTAWNGDNSPAFMSARTLPDSHTVKFANGTIKEYPNQAVVSSAVDFDKITSGDDLHESVEIPPPPGKGSPGTPTRLRLKHIYADALGQTETETEVTPSAAPSATAIPGYPEPIVIHQSGYVSGYFLNGSAAHDDTCVLVLSSFAAPDDSLVDNSINAEYEETRRVFQTFFKECAAAGRTKLILDVSGNGGGLVMQGYDLYKNLFPDNKAWSGSRLRAHTALDLMGQNSYEVLGGEQALLTSIFLNPITGKSYPKWKDMFGPAVFAEDKETNIMIYDFANKSMLFDPSTETPFSITGFDPDNPAPTQPFAKEDIVVLTDGYCASTCTVLVGLLQREAGVRTIVVGGRPLVAPMQAVGGVKGSQVLPVASIQQQWETIITNQSVVVPQDLVSALPKPSNSTPPLMPIDLSKASVNYRNAYPEDNQDGPPTQFVYEAANCRRFYRPEYLADIQAEWRDVADIAWHGAKCAPGSTVSADGKIDSKVPAYSDAVRSKQSIYDGPGSLTNAEWLALATNLTGTTEGIASGAGRRGVELSVGVVAAVLVSALLML</sequence>
<dbReference type="EMBL" id="JAUKUA010000005">
    <property type="protein sequence ID" value="KAK0710805.1"/>
    <property type="molecule type" value="Genomic_DNA"/>
</dbReference>
<feature type="chain" id="PRO_5041363146" description="Tail specific protease domain-containing protein" evidence="2">
    <location>
        <begin position="19"/>
        <end position="812"/>
    </location>
</feature>
<comment type="caution">
    <text evidence="5">The sequence shown here is derived from an EMBL/GenBank/DDBJ whole genome shotgun (WGS) entry which is preliminary data.</text>
</comment>
<accession>A0AA40A7S1</accession>
<feature type="domain" description="CPAF-like PDZ" evidence="4">
    <location>
        <begin position="193"/>
        <end position="307"/>
    </location>
</feature>
<dbReference type="InterPro" id="IPR029045">
    <property type="entry name" value="ClpP/crotonase-like_dom_sf"/>
</dbReference>
<evidence type="ECO:0008006" key="7">
    <source>
        <dbReference type="Google" id="ProtNLM"/>
    </source>
</evidence>
<dbReference type="Pfam" id="PF23658">
    <property type="entry name" value="PDZ_CPAF_rel"/>
    <property type="match status" value="1"/>
</dbReference>
<protein>
    <recommendedName>
        <fullName evidence="7">Tail specific protease domain-containing protein</fullName>
    </recommendedName>
</protein>
<name>A0AA40A7S1_9PEZI</name>